<feature type="compositionally biased region" description="Basic and acidic residues" evidence="10">
    <location>
        <begin position="365"/>
        <end position="383"/>
    </location>
</feature>
<dbReference type="GO" id="GO:0005634">
    <property type="term" value="C:nucleus"/>
    <property type="evidence" value="ECO:0007669"/>
    <property type="project" value="UniProtKB-SubCell"/>
</dbReference>
<keyword evidence="9" id="KW-0539">Nucleus</keyword>
<evidence type="ECO:0000256" key="9">
    <source>
        <dbReference type="ARBA" id="ARBA00023242"/>
    </source>
</evidence>
<name>A0A9Q1QSR9_9CARY</name>
<dbReference type="GO" id="GO:0006355">
    <property type="term" value="P:regulation of DNA-templated transcription"/>
    <property type="evidence" value="ECO:0007669"/>
    <property type="project" value="InterPro"/>
</dbReference>
<feature type="compositionally biased region" description="Basic and acidic residues" evidence="10">
    <location>
        <begin position="126"/>
        <end position="138"/>
    </location>
</feature>
<evidence type="ECO:0000313" key="13">
    <source>
        <dbReference type="Proteomes" id="UP001153076"/>
    </source>
</evidence>
<keyword evidence="4" id="KW-1017">Isopeptide bond</keyword>
<keyword evidence="6" id="KW-0832">Ubl conjugation</keyword>
<organism evidence="12 13">
    <name type="scientific">Carnegiea gigantea</name>
    <dbReference type="NCBI Taxonomy" id="171969"/>
    <lineage>
        <taxon>Eukaryota</taxon>
        <taxon>Viridiplantae</taxon>
        <taxon>Streptophyta</taxon>
        <taxon>Embryophyta</taxon>
        <taxon>Tracheophyta</taxon>
        <taxon>Spermatophyta</taxon>
        <taxon>Magnoliopsida</taxon>
        <taxon>eudicotyledons</taxon>
        <taxon>Gunneridae</taxon>
        <taxon>Pentapetalae</taxon>
        <taxon>Caryophyllales</taxon>
        <taxon>Cactineae</taxon>
        <taxon>Cactaceae</taxon>
        <taxon>Cactoideae</taxon>
        <taxon>Echinocereeae</taxon>
        <taxon>Carnegiea</taxon>
    </lineage>
</organism>
<dbReference type="PANTHER" id="PTHR31169:SF23">
    <property type="entry name" value="OS03G0572250 PROTEIN"/>
    <property type="match status" value="1"/>
</dbReference>
<feature type="region of interest" description="Disordered" evidence="10">
    <location>
        <begin position="83"/>
        <end position="138"/>
    </location>
</feature>
<feature type="compositionally biased region" description="Polar residues" evidence="10">
    <location>
        <begin position="27"/>
        <end position="43"/>
    </location>
</feature>
<evidence type="ECO:0000256" key="10">
    <source>
        <dbReference type="SAM" id="MobiDB-lite"/>
    </source>
</evidence>
<sequence>MAITRRKSMAIAKEETSPPPPPSTPPQISSNNEEKQTQNTQSEPIVESASDYEQFREQRIKENRERLQKLGIVDLSLKLKSMVPARRNARTQSERKTPLKSPNLPSSEPLRRSSRLQNVTPVTYTEPKEDKSRRSKDIVLEEGAKPEVYTEEHEKLLGNTEMPWTFFVDGYRPDGTRIYDPVNGKTCHQCRQKTLGMRTHCSKCNLVQGQFCGDCLYMRSLEMFTTLLSAVSGRELRDMGSMWWRPTKIQIGFVLLAVGYVTAACAAKQRDGLLLISSLGFKSVAHYLITTKSAPTSSDKSSDTPQSAKRSLPFDAMEAAGDNEPGQEVNLDDKAAGDKTEVNPEAENQPNLNSESVGRTRKRFRKEDVDAKEKLEKINETGKDQPSSNSQAPDASSSKIRSNAGRLRPRT</sequence>
<evidence type="ECO:0000256" key="1">
    <source>
        <dbReference type="ARBA" id="ARBA00004123"/>
    </source>
</evidence>
<dbReference type="InterPro" id="IPR040221">
    <property type="entry name" value="CDCA7/CDA7L"/>
</dbReference>
<dbReference type="OrthoDB" id="298344at2759"/>
<protein>
    <recommendedName>
        <fullName evidence="11">Zinc-finger domain-containing protein</fullName>
    </recommendedName>
</protein>
<keyword evidence="5" id="KW-0597">Phosphoprotein</keyword>
<evidence type="ECO:0000256" key="6">
    <source>
        <dbReference type="ARBA" id="ARBA00022843"/>
    </source>
</evidence>
<dbReference type="Proteomes" id="UP001153076">
    <property type="component" value="Unassembled WGS sequence"/>
</dbReference>
<accession>A0A9Q1QSR9</accession>
<evidence type="ECO:0000256" key="4">
    <source>
        <dbReference type="ARBA" id="ARBA00022499"/>
    </source>
</evidence>
<evidence type="ECO:0000256" key="5">
    <source>
        <dbReference type="ARBA" id="ARBA00022553"/>
    </source>
</evidence>
<keyword evidence="3" id="KW-0963">Cytoplasm</keyword>
<comment type="subcellular location">
    <subcellularLocation>
        <location evidence="2">Cytoplasm</location>
    </subcellularLocation>
    <subcellularLocation>
        <location evidence="1">Nucleus</location>
    </subcellularLocation>
</comment>
<feature type="domain" description="Zinc-finger" evidence="11">
    <location>
        <begin position="179"/>
        <end position="223"/>
    </location>
</feature>
<evidence type="ECO:0000256" key="3">
    <source>
        <dbReference type="ARBA" id="ARBA00022490"/>
    </source>
</evidence>
<gene>
    <name evidence="12" type="ORF">Cgig2_008061</name>
</gene>
<evidence type="ECO:0000259" key="11">
    <source>
        <dbReference type="Pfam" id="PF10497"/>
    </source>
</evidence>
<evidence type="ECO:0000313" key="12">
    <source>
        <dbReference type="EMBL" id="KAJ8453177.1"/>
    </source>
</evidence>
<evidence type="ECO:0000256" key="7">
    <source>
        <dbReference type="ARBA" id="ARBA00023015"/>
    </source>
</evidence>
<dbReference type="GO" id="GO:0005737">
    <property type="term" value="C:cytoplasm"/>
    <property type="evidence" value="ECO:0007669"/>
    <property type="project" value="UniProtKB-SubCell"/>
</dbReference>
<dbReference type="Pfam" id="PF10497">
    <property type="entry name" value="zf-4CXXC_R1"/>
    <property type="match status" value="1"/>
</dbReference>
<comment type="caution">
    <text evidence="12">The sequence shown here is derived from an EMBL/GenBank/DDBJ whole genome shotgun (WGS) entry which is preliminary data.</text>
</comment>
<evidence type="ECO:0000256" key="8">
    <source>
        <dbReference type="ARBA" id="ARBA00023163"/>
    </source>
</evidence>
<dbReference type="EMBL" id="JAKOGI010000001">
    <property type="protein sequence ID" value="KAJ8453177.1"/>
    <property type="molecule type" value="Genomic_DNA"/>
</dbReference>
<dbReference type="InterPro" id="IPR018866">
    <property type="entry name" value="Znf-4CXXC_R1"/>
</dbReference>
<dbReference type="AlphaFoldDB" id="A0A9Q1QSR9"/>
<keyword evidence="7" id="KW-0805">Transcription regulation</keyword>
<keyword evidence="13" id="KW-1185">Reference proteome</keyword>
<feature type="compositionally biased region" description="Polar residues" evidence="10">
    <location>
        <begin position="346"/>
        <end position="357"/>
    </location>
</feature>
<feature type="region of interest" description="Disordered" evidence="10">
    <location>
        <begin position="338"/>
        <end position="411"/>
    </location>
</feature>
<evidence type="ECO:0000256" key="2">
    <source>
        <dbReference type="ARBA" id="ARBA00004496"/>
    </source>
</evidence>
<dbReference type="PANTHER" id="PTHR31169">
    <property type="entry name" value="OS05G0300700 PROTEIN"/>
    <property type="match status" value="1"/>
</dbReference>
<proteinExistence type="predicted"/>
<feature type="region of interest" description="Disordered" evidence="10">
    <location>
        <begin position="1"/>
        <end position="54"/>
    </location>
</feature>
<feature type="compositionally biased region" description="Low complexity" evidence="10">
    <location>
        <begin position="385"/>
        <end position="398"/>
    </location>
</feature>
<reference evidence="12" key="1">
    <citation type="submission" date="2022-04" db="EMBL/GenBank/DDBJ databases">
        <title>Carnegiea gigantea Genome sequencing and assembly v2.</title>
        <authorList>
            <person name="Copetti D."/>
            <person name="Sanderson M.J."/>
            <person name="Burquez A."/>
            <person name="Wojciechowski M.F."/>
        </authorList>
    </citation>
    <scope>NUCLEOTIDE SEQUENCE</scope>
    <source>
        <strain evidence="12">SGP5-SGP5p</strain>
        <tissue evidence="12">Aerial part</tissue>
    </source>
</reference>
<keyword evidence="8" id="KW-0804">Transcription</keyword>